<dbReference type="InterPro" id="IPR005793">
    <property type="entry name" value="Formyl_trans_C"/>
</dbReference>
<dbReference type="InterPro" id="IPR005794">
    <property type="entry name" value="Fmt"/>
</dbReference>
<dbReference type="EMBL" id="CP011232">
    <property type="protein sequence ID" value="AKI97280.1"/>
    <property type="molecule type" value="Genomic_DNA"/>
</dbReference>
<dbReference type="CDD" id="cd08646">
    <property type="entry name" value="FMT_core_Met-tRNA-FMT_N"/>
    <property type="match status" value="1"/>
</dbReference>
<evidence type="ECO:0000259" key="7">
    <source>
        <dbReference type="Pfam" id="PF02911"/>
    </source>
</evidence>
<evidence type="ECO:0000313" key="8">
    <source>
        <dbReference type="EMBL" id="AKI97280.1"/>
    </source>
</evidence>
<dbReference type="PANTHER" id="PTHR11138:SF5">
    <property type="entry name" value="METHIONYL-TRNA FORMYLTRANSFERASE, MITOCHONDRIAL"/>
    <property type="match status" value="1"/>
</dbReference>
<dbReference type="KEGG" id="kpf:IX53_05005"/>
<dbReference type="InterPro" id="IPR011034">
    <property type="entry name" value="Formyl_transferase-like_C_sf"/>
</dbReference>
<dbReference type="HAMAP" id="MF_00182">
    <property type="entry name" value="Formyl_trans"/>
    <property type="match status" value="1"/>
</dbReference>
<dbReference type="SUPFAM" id="SSF53328">
    <property type="entry name" value="Formyltransferase"/>
    <property type="match status" value="1"/>
</dbReference>
<keyword evidence="3 5" id="KW-0808">Transferase</keyword>
<evidence type="ECO:0000256" key="2">
    <source>
        <dbReference type="ARBA" id="ARBA00012261"/>
    </source>
</evidence>
<keyword evidence="9" id="KW-1185">Reference proteome</keyword>
<dbReference type="OrthoDB" id="9802815at2"/>
<gene>
    <name evidence="5" type="primary">fmt</name>
    <name evidence="8" type="ORF">IX53_05005</name>
</gene>
<reference evidence="8 9" key="1">
    <citation type="submission" date="2015-04" db="EMBL/GenBank/DDBJ databases">
        <title>Complete Genome Sequence of Kosmotoga pacifica SLHLJ1.</title>
        <authorList>
            <person name="Jiang L.J."/>
            <person name="Shao Z.Z."/>
            <person name="Jebbar M."/>
        </authorList>
    </citation>
    <scope>NUCLEOTIDE SEQUENCE [LARGE SCALE GENOMIC DNA]</scope>
    <source>
        <strain evidence="8 9">SLHLJ1</strain>
    </source>
</reference>
<evidence type="ECO:0000256" key="1">
    <source>
        <dbReference type="ARBA" id="ARBA00010699"/>
    </source>
</evidence>
<feature type="domain" description="Formyl transferase C-terminal" evidence="7">
    <location>
        <begin position="203"/>
        <end position="296"/>
    </location>
</feature>
<evidence type="ECO:0000256" key="5">
    <source>
        <dbReference type="HAMAP-Rule" id="MF_00182"/>
    </source>
</evidence>
<dbReference type="InterPro" id="IPR002376">
    <property type="entry name" value="Formyl_transf_N"/>
</dbReference>
<dbReference type="NCBIfam" id="TIGR00460">
    <property type="entry name" value="fmt"/>
    <property type="match status" value="1"/>
</dbReference>
<dbReference type="GO" id="GO:0005829">
    <property type="term" value="C:cytosol"/>
    <property type="evidence" value="ECO:0007669"/>
    <property type="project" value="TreeGrafter"/>
</dbReference>
<dbReference type="CDD" id="cd08704">
    <property type="entry name" value="Met_tRNA_FMT_C"/>
    <property type="match status" value="1"/>
</dbReference>
<evidence type="ECO:0000313" key="9">
    <source>
        <dbReference type="Proteomes" id="UP000035159"/>
    </source>
</evidence>
<protein>
    <recommendedName>
        <fullName evidence="2 5">Methionyl-tRNA formyltransferase</fullName>
        <ecNumber evidence="2 5">2.1.2.9</ecNumber>
    </recommendedName>
</protein>
<evidence type="ECO:0000256" key="4">
    <source>
        <dbReference type="ARBA" id="ARBA00022917"/>
    </source>
</evidence>
<feature type="binding site" evidence="5">
    <location>
        <begin position="109"/>
        <end position="112"/>
    </location>
    <ligand>
        <name>(6S)-5,6,7,8-tetrahydrofolate</name>
        <dbReference type="ChEBI" id="CHEBI:57453"/>
    </ligand>
</feature>
<dbReference type="PATRIC" id="fig|1330330.3.peg.1007"/>
<dbReference type="AlphaFoldDB" id="A0A0G2Z6P4"/>
<name>A0A0G2Z6P4_9BACT</name>
<evidence type="ECO:0000259" key="6">
    <source>
        <dbReference type="Pfam" id="PF00551"/>
    </source>
</evidence>
<comment type="catalytic activity">
    <reaction evidence="5">
        <text>L-methionyl-tRNA(fMet) + (6R)-10-formyltetrahydrofolate = N-formyl-L-methionyl-tRNA(fMet) + (6S)-5,6,7,8-tetrahydrofolate + H(+)</text>
        <dbReference type="Rhea" id="RHEA:24380"/>
        <dbReference type="Rhea" id="RHEA-COMP:9952"/>
        <dbReference type="Rhea" id="RHEA-COMP:9953"/>
        <dbReference type="ChEBI" id="CHEBI:15378"/>
        <dbReference type="ChEBI" id="CHEBI:57453"/>
        <dbReference type="ChEBI" id="CHEBI:78530"/>
        <dbReference type="ChEBI" id="CHEBI:78844"/>
        <dbReference type="ChEBI" id="CHEBI:195366"/>
        <dbReference type="EC" id="2.1.2.9"/>
    </reaction>
</comment>
<proteinExistence type="inferred from homology"/>
<dbReference type="InterPro" id="IPR036477">
    <property type="entry name" value="Formyl_transf_N_sf"/>
</dbReference>
<dbReference type="InterPro" id="IPR041711">
    <property type="entry name" value="Met-tRNA-FMT_N"/>
</dbReference>
<dbReference type="Pfam" id="PF02911">
    <property type="entry name" value="Formyl_trans_C"/>
    <property type="match status" value="1"/>
</dbReference>
<dbReference type="STRING" id="1330330.IX53_05005"/>
<dbReference type="PANTHER" id="PTHR11138">
    <property type="entry name" value="METHIONYL-TRNA FORMYLTRANSFERASE"/>
    <property type="match status" value="1"/>
</dbReference>
<comment type="function">
    <text evidence="5">Attaches a formyl group to the free amino group of methionyl-tRNA(fMet). The formyl group appears to play a dual role in the initiator identity of N-formylmethionyl-tRNA by promoting its recognition by IF2 and preventing the misappropriation of this tRNA by the elongation apparatus.</text>
</comment>
<feature type="domain" description="Formyl transferase N-terminal" evidence="6">
    <location>
        <begin position="1"/>
        <end position="174"/>
    </location>
</feature>
<comment type="similarity">
    <text evidence="1 5">Belongs to the Fmt family.</text>
</comment>
<dbReference type="InterPro" id="IPR044135">
    <property type="entry name" value="Met-tRNA-FMT_C"/>
</dbReference>
<dbReference type="SUPFAM" id="SSF50486">
    <property type="entry name" value="FMT C-terminal domain-like"/>
    <property type="match status" value="1"/>
</dbReference>
<keyword evidence="4 5" id="KW-0648">Protein biosynthesis</keyword>
<sequence>MKIVFMGTPEFAAEHLKALIKNGWNIVAAFSQPDRAKGRGKKVLPTPVKLVAQEYGIPVFQPASVNKGRGFETLSSLSPDVIITVAYGKLLKKNVIELPPLGCYNVHASILPKYRGAAPIQRALEAGEKKTGISIFKIDEGMDSGPVAMIKEIDILPEDNFGTLSEKLCRLGCETLKEFMTNLSEGRVKLIPQNHENATYAPKISKEDTIISDFDDAKRIYNKIRAFDPVPGVSVKLGTKMIKLYGALFDDVTPEGKPGEIVSIGRKYMVVKCKEGVVMISGIQFPGKKLISPWQAKAGRLIKEGMILGGR</sequence>
<dbReference type="EC" id="2.1.2.9" evidence="2 5"/>
<dbReference type="RefSeq" id="WP_047754414.1">
    <property type="nucleotide sequence ID" value="NZ_CAJUHA010000008.1"/>
</dbReference>
<dbReference type="Gene3D" id="3.40.50.12230">
    <property type="match status" value="1"/>
</dbReference>
<accession>A0A0G2Z6P4</accession>
<evidence type="ECO:0000256" key="3">
    <source>
        <dbReference type="ARBA" id="ARBA00022679"/>
    </source>
</evidence>
<dbReference type="Pfam" id="PF00551">
    <property type="entry name" value="Formyl_trans_N"/>
    <property type="match status" value="1"/>
</dbReference>
<dbReference type="Proteomes" id="UP000035159">
    <property type="component" value="Chromosome"/>
</dbReference>
<organism evidence="8 9">
    <name type="scientific">Kosmotoga pacifica</name>
    <dbReference type="NCBI Taxonomy" id="1330330"/>
    <lineage>
        <taxon>Bacteria</taxon>
        <taxon>Thermotogati</taxon>
        <taxon>Thermotogota</taxon>
        <taxon>Thermotogae</taxon>
        <taxon>Kosmotogales</taxon>
        <taxon>Kosmotogaceae</taxon>
        <taxon>Kosmotoga</taxon>
    </lineage>
</organism>
<dbReference type="GO" id="GO:0004479">
    <property type="term" value="F:methionyl-tRNA formyltransferase activity"/>
    <property type="evidence" value="ECO:0007669"/>
    <property type="project" value="UniProtKB-UniRule"/>
</dbReference>